<accession>A0A1Y2AFI0</accession>
<name>A0A1Y2AFI0_9FUNG</name>
<evidence type="ECO:0000256" key="3">
    <source>
        <dbReference type="ARBA" id="ARBA00023054"/>
    </source>
</evidence>
<organism evidence="6 7">
    <name type="scientific">Neocallimastix californiae</name>
    <dbReference type="NCBI Taxonomy" id="1754190"/>
    <lineage>
        <taxon>Eukaryota</taxon>
        <taxon>Fungi</taxon>
        <taxon>Fungi incertae sedis</taxon>
        <taxon>Chytridiomycota</taxon>
        <taxon>Chytridiomycota incertae sedis</taxon>
        <taxon>Neocallimastigomycetes</taxon>
        <taxon>Neocallimastigales</taxon>
        <taxon>Neocallimastigaceae</taxon>
        <taxon>Neocallimastix</taxon>
    </lineage>
</organism>
<evidence type="ECO:0000256" key="1">
    <source>
        <dbReference type="ARBA" id="ARBA00004604"/>
    </source>
</evidence>
<evidence type="ECO:0000256" key="5">
    <source>
        <dbReference type="SAM" id="MobiDB-lite"/>
    </source>
</evidence>
<dbReference type="PANTHER" id="PTHR14577:SF0">
    <property type="entry name" value="NUCLEOLAR PROTEIN 12"/>
    <property type="match status" value="1"/>
</dbReference>
<dbReference type="Pfam" id="PF09805">
    <property type="entry name" value="Nop25"/>
    <property type="match status" value="1"/>
</dbReference>
<dbReference type="PANTHER" id="PTHR14577">
    <property type="entry name" value="NUCLEOLAR PROTEIN 12"/>
    <property type="match status" value="1"/>
</dbReference>
<dbReference type="OrthoDB" id="551633at2759"/>
<feature type="region of interest" description="Disordered" evidence="5">
    <location>
        <begin position="55"/>
        <end position="77"/>
    </location>
</feature>
<dbReference type="GO" id="GO:0019843">
    <property type="term" value="F:rRNA binding"/>
    <property type="evidence" value="ECO:0007669"/>
    <property type="project" value="TreeGrafter"/>
</dbReference>
<evidence type="ECO:0000256" key="2">
    <source>
        <dbReference type="ARBA" id="ARBA00007175"/>
    </source>
</evidence>
<dbReference type="InterPro" id="IPR019186">
    <property type="entry name" value="Nucleolar_protein_12"/>
</dbReference>
<sequence length="248" mass="29548">MARKRKRNNKNFSNNKFEDEENEYITFDENKRKDFLTGFHKRKLEKKQRTIDRINKRIKMEEQEAKKERRKSERDSKLKILHTLEHIEKVQKVIEGAPIDTLNSDDESNDKFEGIQNKEINTEEIKKTSISSDDTHKKNIESISEYKGNKTLTTVTTVSGFDISNPLADFEDEINELNDSNKKGHNNNYENEEIVKPSQHKEYLIKSIKQKKKHNNSVKNKNIKGKFKNNKKNNKRRNYYFIINSIYY</sequence>
<dbReference type="EMBL" id="MCOG01000281">
    <property type="protein sequence ID" value="ORY20725.1"/>
    <property type="molecule type" value="Genomic_DNA"/>
</dbReference>
<feature type="region of interest" description="Disordered" evidence="5">
    <location>
        <begin position="1"/>
        <end position="23"/>
    </location>
</feature>
<comment type="subcellular location">
    <subcellularLocation>
        <location evidence="1">Nucleus</location>
        <location evidence="1">Nucleolus</location>
    </subcellularLocation>
</comment>
<reference evidence="6 7" key="1">
    <citation type="submission" date="2016-08" db="EMBL/GenBank/DDBJ databases">
        <title>A Parts List for Fungal Cellulosomes Revealed by Comparative Genomics.</title>
        <authorList>
            <consortium name="DOE Joint Genome Institute"/>
            <person name="Haitjema C.H."/>
            <person name="Gilmore S.P."/>
            <person name="Henske J.K."/>
            <person name="Solomon K.V."/>
            <person name="De Groot R."/>
            <person name="Kuo A."/>
            <person name="Mondo S.J."/>
            <person name="Salamov A.A."/>
            <person name="Labutti K."/>
            <person name="Zhao Z."/>
            <person name="Chiniquy J."/>
            <person name="Barry K."/>
            <person name="Brewer H.M."/>
            <person name="Purvine S.O."/>
            <person name="Wright A.T."/>
            <person name="Boxma B."/>
            <person name="Van Alen T."/>
            <person name="Hackstein J.H."/>
            <person name="Baker S.E."/>
            <person name="Grigoriev I.V."/>
            <person name="O'Malley M.A."/>
        </authorList>
    </citation>
    <scope>NUCLEOTIDE SEQUENCE [LARGE SCALE GENOMIC DNA]</scope>
    <source>
        <strain evidence="6 7">G1</strain>
    </source>
</reference>
<dbReference type="STRING" id="1754190.A0A1Y2AFI0"/>
<keyword evidence="3" id="KW-0175">Coiled coil</keyword>
<proteinExistence type="inferred from homology"/>
<keyword evidence="7" id="KW-1185">Reference proteome</keyword>
<dbReference type="AlphaFoldDB" id="A0A1Y2AFI0"/>
<dbReference type="Proteomes" id="UP000193920">
    <property type="component" value="Unassembled WGS sequence"/>
</dbReference>
<feature type="region of interest" description="Disordered" evidence="5">
    <location>
        <begin position="212"/>
        <end position="231"/>
    </location>
</feature>
<evidence type="ECO:0000313" key="6">
    <source>
        <dbReference type="EMBL" id="ORY20725.1"/>
    </source>
</evidence>
<comment type="caution">
    <text evidence="6">The sequence shown here is derived from an EMBL/GenBank/DDBJ whole genome shotgun (WGS) entry which is preliminary data.</text>
</comment>
<dbReference type="GO" id="GO:0005730">
    <property type="term" value="C:nucleolus"/>
    <property type="evidence" value="ECO:0007669"/>
    <property type="project" value="UniProtKB-SubCell"/>
</dbReference>
<comment type="similarity">
    <text evidence="2">Belongs to the RRP17 family.</text>
</comment>
<gene>
    <name evidence="6" type="ORF">LY90DRAFT_676607</name>
</gene>
<evidence type="ECO:0000313" key="7">
    <source>
        <dbReference type="Proteomes" id="UP000193920"/>
    </source>
</evidence>
<evidence type="ECO:0008006" key="8">
    <source>
        <dbReference type="Google" id="ProtNLM"/>
    </source>
</evidence>
<keyword evidence="4" id="KW-0539">Nucleus</keyword>
<evidence type="ECO:0000256" key="4">
    <source>
        <dbReference type="ARBA" id="ARBA00023242"/>
    </source>
</evidence>
<protein>
    <recommendedName>
        <fullName evidence="8">Nucleolar protein 12</fullName>
    </recommendedName>
</protein>